<dbReference type="Proteomes" id="UP001304769">
    <property type="component" value="Unassembled WGS sequence"/>
</dbReference>
<dbReference type="CDD" id="cd02651">
    <property type="entry name" value="nuc_hydro_IU_UC_XIUA"/>
    <property type="match status" value="1"/>
</dbReference>
<dbReference type="GO" id="GO:0016787">
    <property type="term" value="F:hydrolase activity"/>
    <property type="evidence" value="ECO:0007669"/>
    <property type="project" value="UniProtKB-KW"/>
</dbReference>
<evidence type="ECO:0000256" key="2">
    <source>
        <dbReference type="ARBA" id="ARBA00023295"/>
    </source>
</evidence>
<protein>
    <submittedName>
        <fullName evidence="4">Nucleoside hydrolase</fullName>
    </submittedName>
</protein>
<dbReference type="PANTHER" id="PTHR12304">
    <property type="entry name" value="INOSINE-URIDINE PREFERRING NUCLEOSIDE HYDROLASE"/>
    <property type="match status" value="1"/>
</dbReference>
<evidence type="ECO:0000259" key="3">
    <source>
        <dbReference type="Pfam" id="PF01156"/>
    </source>
</evidence>
<keyword evidence="1 4" id="KW-0378">Hydrolase</keyword>
<dbReference type="Gene3D" id="3.90.245.10">
    <property type="entry name" value="Ribonucleoside hydrolase-like"/>
    <property type="match status" value="1"/>
</dbReference>
<evidence type="ECO:0000256" key="1">
    <source>
        <dbReference type="ARBA" id="ARBA00022801"/>
    </source>
</evidence>
<reference evidence="4 5" key="1">
    <citation type="submission" date="2023-12" db="EMBL/GenBank/DDBJ databases">
        <title>Sinomonas terricola sp. nov, isolated from litchi orchard soil in Guangdong, PR China.</title>
        <authorList>
            <person name="Jiaxin W."/>
            <person name="Yang Z."/>
            <person name="Honghui Z."/>
        </authorList>
    </citation>
    <scope>NUCLEOTIDE SEQUENCE [LARGE SCALE GENOMIC DNA]</scope>
    <source>
        <strain evidence="4 5">JGH33</strain>
    </source>
</reference>
<dbReference type="InterPro" id="IPR036452">
    <property type="entry name" value="Ribo_hydro-like"/>
</dbReference>
<evidence type="ECO:0000313" key="4">
    <source>
        <dbReference type="EMBL" id="MEA5455160.1"/>
    </source>
</evidence>
<proteinExistence type="predicted"/>
<dbReference type="SUPFAM" id="SSF53590">
    <property type="entry name" value="Nucleoside hydrolase"/>
    <property type="match status" value="1"/>
</dbReference>
<feature type="domain" description="Inosine/uridine-preferring nucleoside hydrolase" evidence="3">
    <location>
        <begin position="5"/>
        <end position="284"/>
    </location>
</feature>
<dbReference type="Pfam" id="PF01156">
    <property type="entry name" value="IU_nuc_hydro"/>
    <property type="match status" value="1"/>
</dbReference>
<organism evidence="4 5">
    <name type="scientific">Sinomonas terricola</name>
    <dbReference type="NCBI Taxonomy" id="3110330"/>
    <lineage>
        <taxon>Bacteria</taxon>
        <taxon>Bacillati</taxon>
        <taxon>Actinomycetota</taxon>
        <taxon>Actinomycetes</taxon>
        <taxon>Micrococcales</taxon>
        <taxon>Micrococcaceae</taxon>
        <taxon>Sinomonas</taxon>
    </lineage>
</organism>
<accession>A0ABU5T666</accession>
<dbReference type="EMBL" id="JAYGGQ010000007">
    <property type="protein sequence ID" value="MEA5455160.1"/>
    <property type="molecule type" value="Genomic_DNA"/>
</dbReference>
<sequence length="329" mass="34759">MKHRIVMDVDTGIDDAMAIMIAALHPDIELAAISCVSGNVSVDKVLANTLKVLDLVGAPEIPVAAGATRPLVEERRDASQVHGASGLGDLVLPASERSPAGVHAVELLRREILASEEPVTLVALAPMTNLALLLRTYPEVTDNLARIVFMGGSATVGNATAVAEFNVWHDPEAAHIVLSSGVPLTMYGLDVFNEVAASEEAIRTLRASENRVALALADLLGFEIPGPDGSGHAYNLIGDAGAVCAIVAPELFTVEQWPVRVELAPSLGRGQTLVDRRARPGEDEVHGPSRAAWPAVDVVLAERRPGSVIELFLRTLDVREALTSVPSDI</sequence>
<name>A0ABU5T666_9MICC</name>
<keyword evidence="5" id="KW-1185">Reference proteome</keyword>
<gene>
    <name evidence="4" type="ORF">SPF06_10550</name>
</gene>
<comment type="caution">
    <text evidence="4">The sequence shown here is derived from an EMBL/GenBank/DDBJ whole genome shotgun (WGS) entry which is preliminary data.</text>
</comment>
<keyword evidence="2" id="KW-0326">Glycosidase</keyword>
<dbReference type="InterPro" id="IPR023186">
    <property type="entry name" value="IUNH"/>
</dbReference>
<evidence type="ECO:0000313" key="5">
    <source>
        <dbReference type="Proteomes" id="UP001304769"/>
    </source>
</evidence>
<dbReference type="InterPro" id="IPR001910">
    <property type="entry name" value="Inosine/uridine_hydrolase_dom"/>
</dbReference>
<dbReference type="PANTHER" id="PTHR12304:SF4">
    <property type="entry name" value="URIDINE NUCLEOSIDASE"/>
    <property type="match status" value="1"/>
</dbReference>
<dbReference type="RefSeq" id="WP_323279018.1">
    <property type="nucleotide sequence ID" value="NZ_JAYGGQ010000007.1"/>
</dbReference>